<evidence type="ECO:0000256" key="1">
    <source>
        <dbReference type="ARBA" id="ARBA00010923"/>
    </source>
</evidence>
<evidence type="ECO:0000256" key="2">
    <source>
        <dbReference type="ARBA" id="ARBA00022747"/>
    </source>
</evidence>
<keyword evidence="3" id="KW-0238">DNA-binding</keyword>
<gene>
    <name evidence="5" type="ORF">MSSIT_1454</name>
</gene>
<dbReference type="InterPro" id="IPR052021">
    <property type="entry name" value="Type-I_RS_S_subunit"/>
</dbReference>
<dbReference type="PANTHER" id="PTHR30408">
    <property type="entry name" value="TYPE-1 RESTRICTION ENZYME ECOKI SPECIFICITY PROTEIN"/>
    <property type="match status" value="1"/>
</dbReference>
<protein>
    <submittedName>
        <fullName evidence="5">Type I restriction-modification system, specificity subunit S</fullName>
        <ecNumber evidence="5">3.1.21.3</ecNumber>
    </submittedName>
</protein>
<dbReference type="GeneID" id="24860281"/>
<comment type="similarity">
    <text evidence="1">Belongs to the type-I restriction system S methylase family.</text>
</comment>
<evidence type="ECO:0000259" key="4">
    <source>
        <dbReference type="Pfam" id="PF01420"/>
    </source>
</evidence>
<organism evidence="5 6">
    <name type="scientific">Methanosarcina siciliae T4/M</name>
    <dbReference type="NCBI Taxonomy" id="1434120"/>
    <lineage>
        <taxon>Archaea</taxon>
        <taxon>Methanobacteriati</taxon>
        <taxon>Methanobacteriota</taxon>
        <taxon>Stenosarchaea group</taxon>
        <taxon>Methanomicrobia</taxon>
        <taxon>Methanosarcinales</taxon>
        <taxon>Methanosarcinaceae</taxon>
        <taxon>Methanosarcina</taxon>
    </lineage>
</organism>
<dbReference type="InterPro" id="IPR044946">
    <property type="entry name" value="Restrct_endonuc_typeI_TRD_sf"/>
</dbReference>
<accession>A0A0E3P3T0</accession>
<dbReference type="HOGENOM" id="CLU_021095_1_1_2"/>
<feature type="domain" description="Type I restriction modification DNA specificity" evidence="4">
    <location>
        <begin position="5"/>
        <end position="161"/>
    </location>
</feature>
<dbReference type="CDD" id="cd17254">
    <property type="entry name" value="RMtype1_S_FclI-TRD1-CR1_like"/>
    <property type="match status" value="1"/>
</dbReference>
<dbReference type="GO" id="GO:0009035">
    <property type="term" value="F:type I site-specific deoxyribonuclease activity"/>
    <property type="evidence" value="ECO:0007669"/>
    <property type="project" value="UniProtKB-EC"/>
</dbReference>
<proteinExistence type="inferred from homology"/>
<dbReference type="EMBL" id="CP009506">
    <property type="protein sequence ID" value="AKB28173.1"/>
    <property type="molecule type" value="Genomic_DNA"/>
</dbReference>
<sequence>MSATFVKLGSVAEFINGVAFKPEDWGDSGTKIIRIQNLTDSTKPFNRTNRTVSDKYHVRPHDLLVSWSATLGVFEWFGPDEALLNQHIFRVLPDENKVEKRYLRYALEGALLDMQRHLHGATMQHVNRGEFLNTKLFLPSLPDQERIADILDRAEALRAKRRAALSQLDELVQSIFIDMFGDPLKNPKEWQQVQLGDLIFSASDGPHVSPPYTEAGIPFLSTRHVRAGEIIWEDLKFISQEDAEIQWKKCKPERGDILYTKGGTTGLAATVQTDQPFAIWVHVSLLKPDPQKVDSIWLESMLNNEFCYRQSQVLTHGIANRDLGLTRMVKIKMFLPPISLQKDFALRVVALQKLKTQHEASLTELDELFASLQYRAFRGEL</sequence>
<evidence type="ECO:0000313" key="6">
    <source>
        <dbReference type="Proteomes" id="UP000033111"/>
    </source>
</evidence>
<dbReference type="GO" id="GO:0003677">
    <property type="term" value="F:DNA binding"/>
    <property type="evidence" value="ECO:0007669"/>
    <property type="project" value="UniProtKB-KW"/>
</dbReference>
<dbReference type="SUPFAM" id="SSF116734">
    <property type="entry name" value="DNA methylase specificity domain"/>
    <property type="match status" value="2"/>
</dbReference>
<dbReference type="GO" id="GO:0009307">
    <property type="term" value="P:DNA restriction-modification system"/>
    <property type="evidence" value="ECO:0007669"/>
    <property type="project" value="UniProtKB-KW"/>
</dbReference>
<dbReference type="Pfam" id="PF01420">
    <property type="entry name" value="Methylase_S"/>
    <property type="match status" value="1"/>
</dbReference>
<dbReference type="RefSeq" id="WP_048171389.1">
    <property type="nucleotide sequence ID" value="NZ_CP009506.1"/>
</dbReference>
<dbReference type="OrthoDB" id="84651at2157"/>
<dbReference type="EC" id="3.1.21.3" evidence="5"/>
<dbReference type="InterPro" id="IPR000055">
    <property type="entry name" value="Restrct_endonuc_typeI_TRD"/>
</dbReference>
<dbReference type="PANTHER" id="PTHR30408:SF12">
    <property type="entry name" value="TYPE I RESTRICTION ENZYME MJAVIII SPECIFICITY SUBUNIT"/>
    <property type="match status" value="1"/>
</dbReference>
<evidence type="ECO:0000313" key="5">
    <source>
        <dbReference type="EMBL" id="AKB28173.1"/>
    </source>
</evidence>
<dbReference type="Gene3D" id="3.90.220.20">
    <property type="entry name" value="DNA methylase specificity domains"/>
    <property type="match status" value="3"/>
</dbReference>
<keyword evidence="6" id="KW-1185">Reference proteome</keyword>
<dbReference type="PATRIC" id="fig|1434120.4.peg.1861"/>
<dbReference type="AlphaFoldDB" id="A0A0E3P3T0"/>
<evidence type="ECO:0000256" key="3">
    <source>
        <dbReference type="ARBA" id="ARBA00023125"/>
    </source>
</evidence>
<name>A0A0E3P3T0_9EURY</name>
<dbReference type="KEGG" id="msw:MSSIT_1454"/>
<reference evidence="5 6" key="1">
    <citation type="submission" date="2014-07" db="EMBL/GenBank/DDBJ databases">
        <title>Methanogenic archaea and the global carbon cycle.</title>
        <authorList>
            <person name="Henriksen J.R."/>
            <person name="Luke J."/>
            <person name="Reinhart S."/>
            <person name="Benedict M.N."/>
            <person name="Youngblut N.D."/>
            <person name="Metcalf M.E."/>
            <person name="Whitaker R.J."/>
            <person name="Metcalf W.W."/>
        </authorList>
    </citation>
    <scope>NUCLEOTIDE SEQUENCE [LARGE SCALE GENOMIC DNA]</scope>
    <source>
        <strain evidence="5 6">T4/M</strain>
    </source>
</reference>
<keyword evidence="5" id="KW-0378">Hydrolase</keyword>
<dbReference type="REBASE" id="109031">
    <property type="entry name" value="S.MsiT4MORF1453P"/>
</dbReference>
<keyword evidence="2" id="KW-0680">Restriction system</keyword>
<dbReference type="Proteomes" id="UP000033111">
    <property type="component" value="Chromosome"/>
</dbReference>